<dbReference type="Proteomes" id="UP000033203">
    <property type="component" value="Unassembled WGS sequence"/>
</dbReference>
<comment type="caution">
    <text evidence="3">The sequence shown here is derived from an EMBL/GenBank/DDBJ whole genome shotgun (WGS) entry which is preliminary data.</text>
</comment>
<proteinExistence type="predicted"/>
<dbReference type="PATRIC" id="fig|1549858.7.peg.987"/>
<keyword evidence="1" id="KW-0732">Signal</keyword>
<protein>
    <recommendedName>
        <fullName evidence="2">Excalibur calcium-binding domain-containing protein</fullName>
    </recommendedName>
</protein>
<evidence type="ECO:0000313" key="3">
    <source>
        <dbReference type="EMBL" id="KIU30011.1"/>
    </source>
</evidence>
<gene>
    <name evidence="3" type="ORF">SR41_02000</name>
</gene>
<accession>A0A0D1MRN6</accession>
<dbReference type="Pfam" id="PF05901">
    <property type="entry name" value="Excalibur"/>
    <property type="match status" value="1"/>
</dbReference>
<feature type="chain" id="PRO_5002243843" description="Excalibur calcium-binding domain-containing protein" evidence="1">
    <location>
        <begin position="24"/>
        <end position="107"/>
    </location>
</feature>
<name>A0A0D1MRN6_9SPHN</name>
<organism evidence="3 4">
    <name type="scientific">Sphingomonas melonis</name>
    <dbReference type="NCBI Taxonomy" id="152682"/>
    <lineage>
        <taxon>Bacteria</taxon>
        <taxon>Pseudomonadati</taxon>
        <taxon>Pseudomonadota</taxon>
        <taxon>Alphaproteobacteria</taxon>
        <taxon>Sphingomonadales</taxon>
        <taxon>Sphingomonadaceae</taxon>
        <taxon>Sphingomonas</taxon>
    </lineage>
</organism>
<sequence length="107" mass="11060">MDRRFLALTASLSALTFGGVWLAATPPGTSAAADLHALLPLSPAAESAVVYYPGCDAVRAAGKAPLFRDQPGYRPQMDGDGDGVACEVTVGHGGFSGGRGWRRSGRR</sequence>
<feature type="signal peptide" evidence="1">
    <location>
        <begin position="1"/>
        <end position="23"/>
    </location>
</feature>
<evidence type="ECO:0000256" key="1">
    <source>
        <dbReference type="SAM" id="SignalP"/>
    </source>
</evidence>
<dbReference type="SMART" id="SM00894">
    <property type="entry name" value="Excalibur"/>
    <property type="match status" value="1"/>
</dbReference>
<feature type="domain" description="Excalibur calcium-binding" evidence="2">
    <location>
        <begin position="51"/>
        <end position="87"/>
    </location>
</feature>
<reference evidence="3 4" key="1">
    <citation type="submission" date="2015-01" db="EMBL/GenBank/DDBJ databases">
        <title>Genome of Sphingomonas taxi strain 30a.</title>
        <authorList>
            <person name="Eevers N."/>
            <person name="Van Hamme J."/>
            <person name="Bottos E."/>
            <person name="Weyens N."/>
            <person name="Vangronsveld J."/>
        </authorList>
    </citation>
    <scope>NUCLEOTIDE SEQUENCE [LARGE SCALE GENOMIC DNA]</scope>
    <source>
        <strain evidence="3 4">30a</strain>
    </source>
</reference>
<evidence type="ECO:0000259" key="2">
    <source>
        <dbReference type="SMART" id="SM00894"/>
    </source>
</evidence>
<evidence type="ECO:0000313" key="4">
    <source>
        <dbReference type="Proteomes" id="UP000033203"/>
    </source>
</evidence>
<dbReference type="InterPro" id="IPR008613">
    <property type="entry name" value="Excalibur_Ca-bd_domain"/>
</dbReference>
<dbReference type="AlphaFoldDB" id="A0A0D1MRN6"/>
<dbReference type="EMBL" id="JXTP01000009">
    <property type="protein sequence ID" value="KIU30011.1"/>
    <property type="molecule type" value="Genomic_DNA"/>
</dbReference>